<name>A0A370HP01_9HYPH</name>
<evidence type="ECO:0000313" key="9">
    <source>
        <dbReference type="Proteomes" id="UP000254925"/>
    </source>
</evidence>
<dbReference type="EMBL" id="QQBB01000003">
    <property type="protein sequence ID" value="RDI60248.1"/>
    <property type="molecule type" value="Genomic_DNA"/>
</dbReference>
<comment type="similarity">
    <text evidence="5">Belongs to the YicC/YloC family.</text>
</comment>
<evidence type="ECO:0000256" key="5">
    <source>
        <dbReference type="ARBA" id="ARBA00035648"/>
    </source>
</evidence>
<dbReference type="AlphaFoldDB" id="A0A370HP01"/>
<accession>A0A370HP01</accession>
<evidence type="ECO:0000256" key="2">
    <source>
        <dbReference type="ARBA" id="ARBA00022722"/>
    </source>
</evidence>
<dbReference type="Pfam" id="PF03755">
    <property type="entry name" value="YicC-like_N"/>
    <property type="match status" value="1"/>
</dbReference>
<protein>
    <submittedName>
        <fullName evidence="8">Uncharacterized protein (TIGR00255 family)</fullName>
    </submittedName>
</protein>
<dbReference type="RefSeq" id="WP_114769933.1">
    <property type="nucleotide sequence ID" value="NZ_QQBB01000003.1"/>
</dbReference>
<dbReference type="Proteomes" id="UP000254925">
    <property type="component" value="Unassembled WGS sequence"/>
</dbReference>
<evidence type="ECO:0000256" key="1">
    <source>
        <dbReference type="ARBA" id="ARBA00001968"/>
    </source>
</evidence>
<evidence type="ECO:0000313" key="8">
    <source>
        <dbReference type="EMBL" id="RDI60248.1"/>
    </source>
</evidence>
<dbReference type="Pfam" id="PF08340">
    <property type="entry name" value="YicC-like_C"/>
    <property type="match status" value="1"/>
</dbReference>
<proteinExistence type="inferred from homology"/>
<dbReference type="InterPro" id="IPR013527">
    <property type="entry name" value="YicC-like_N"/>
</dbReference>
<keyword evidence="9" id="KW-1185">Reference proteome</keyword>
<organism evidence="8 9">
    <name type="scientific">Microvirga subterranea</name>
    <dbReference type="NCBI Taxonomy" id="186651"/>
    <lineage>
        <taxon>Bacteria</taxon>
        <taxon>Pseudomonadati</taxon>
        <taxon>Pseudomonadota</taxon>
        <taxon>Alphaproteobacteria</taxon>
        <taxon>Hyphomicrobiales</taxon>
        <taxon>Methylobacteriaceae</taxon>
        <taxon>Microvirga</taxon>
    </lineage>
</organism>
<gene>
    <name evidence="8" type="ORF">DES45_103510</name>
</gene>
<dbReference type="InterPro" id="IPR013551">
    <property type="entry name" value="YicC-like_C"/>
</dbReference>
<dbReference type="InterPro" id="IPR005229">
    <property type="entry name" value="YicC/YloC-like"/>
</dbReference>
<reference evidence="8 9" key="1">
    <citation type="submission" date="2018-07" db="EMBL/GenBank/DDBJ databases">
        <title>Genomic Encyclopedia of Type Strains, Phase IV (KMG-IV): sequencing the most valuable type-strain genomes for metagenomic binning, comparative biology and taxonomic classification.</title>
        <authorList>
            <person name="Goeker M."/>
        </authorList>
    </citation>
    <scope>NUCLEOTIDE SEQUENCE [LARGE SCALE GENOMIC DNA]</scope>
    <source>
        <strain evidence="8 9">DSM 14364</strain>
    </source>
</reference>
<evidence type="ECO:0000259" key="7">
    <source>
        <dbReference type="Pfam" id="PF08340"/>
    </source>
</evidence>
<dbReference type="NCBIfam" id="TIGR00255">
    <property type="entry name" value="YicC/YloC family endoribonuclease"/>
    <property type="match status" value="1"/>
</dbReference>
<comment type="caution">
    <text evidence="8">The sequence shown here is derived from an EMBL/GenBank/DDBJ whole genome shotgun (WGS) entry which is preliminary data.</text>
</comment>
<feature type="domain" description="Endoribonuclease YicC-like C-terminal" evidence="7">
    <location>
        <begin position="181"/>
        <end position="295"/>
    </location>
</feature>
<dbReference type="PANTHER" id="PTHR30636">
    <property type="entry name" value="UPF0701 PROTEIN YICC"/>
    <property type="match status" value="1"/>
</dbReference>
<dbReference type="GO" id="GO:0004521">
    <property type="term" value="F:RNA endonuclease activity"/>
    <property type="evidence" value="ECO:0007669"/>
    <property type="project" value="InterPro"/>
</dbReference>
<evidence type="ECO:0000259" key="6">
    <source>
        <dbReference type="Pfam" id="PF03755"/>
    </source>
</evidence>
<dbReference type="PANTHER" id="PTHR30636:SF3">
    <property type="entry name" value="UPF0701 PROTEIN YICC"/>
    <property type="match status" value="1"/>
</dbReference>
<dbReference type="GO" id="GO:0016787">
    <property type="term" value="F:hydrolase activity"/>
    <property type="evidence" value="ECO:0007669"/>
    <property type="project" value="UniProtKB-KW"/>
</dbReference>
<comment type="cofactor">
    <cofactor evidence="1">
        <name>a divalent metal cation</name>
        <dbReference type="ChEBI" id="CHEBI:60240"/>
    </cofactor>
</comment>
<evidence type="ECO:0000256" key="4">
    <source>
        <dbReference type="ARBA" id="ARBA00022801"/>
    </source>
</evidence>
<keyword evidence="3" id="KW-0255">Endonuclease</keyword>
<keyword evidence="4" id="KW-0378">Hydrolase</keyword>
<keyword evidence="2" id="KW-0540">Nuclease</keyword>
<dbReference type="OrthoDB" id="9771229at2"/>
<evidence type="ECO:0000256" key="3">
    <source>
        <dbReference type="ARBA" id="ARBA00022759"/>
    </source>
</evidence>
<feature type="domain" description="Endoribonuclease YicC-like N-terminal" evidence="6">
    <location>
        <begin position="3"/>
        <end position="158"/>
    </location>
</feature>
<sequence length="295" mass="31575">MSIASMTGFAREAGVTGAYQWAWEIKTVNGRGLEIRVRTPSGLDAVGEDARGQILKALTRGQGQLTLALSRASSTPKLRVNQDVLHSLLAAVGSLSLPPNVQPASLDGLLAVRGVVELDEGTSDPSQDEALAVDLKNAVGSLIEQLKAARRTEGQALSGVLGQHLDTIARLVDEADASPARRPEAIRARLEAQIEQLLEGKGALDPARLHQEAVLIAARADIREELDRLRAHVDAARGLLQEGGSVGRRLDFLAQEFGREANTLCAKANDVSLSRIGLDLKAVIEQFREQVQNVE</sequence>